<gene>
    <name evidence="1" type="ORF">IRI77_16445</name>
</gene>
<keyword evidence="2" id="KW-1185">Reference proteome</keyword>
<dbReference type="Proteomes" id="UP000593892">
    <property type="component" value="Chromosome"/>
</dbReference>
<organism evidence="1 2">
    <name type="scientific">Paludibaculum fermentans</name>
    <dbReference type="NCBI Taxonomy" id="1473598"/>
    <lineage>
        <taxon>Bacteria</taxon>
        <taxon>Pseudomonadati</taxon>
        <taxon>Acidobacteriota</taxon>
        <taxon>Terriglobia</taxon>
        <taxon>Bryobacterales</taxon>
        <taxon>Bryobacteraceae</taxon>
        <taxon>Paludibaculum</taxon>
    </lineage>
</organism>
<proteinExistence type="predicted"/>
<dbReference type="RefSeq" id="WP_194453127.1">
    <property type="nucleotide sequence ID" value="NZ_CP063849.1"/>
</dbReference>
<evidence type="ECO:0000313" key="1">
    <source>
        <dbReference type="EMBL" id="QOY91473.1"/>
    </source>
</evidence>
<reference evidence="1 2" key="1">
    <citation type="submission" date="2020-10" db="EMBL/GenBank/DDBJ databases">
        <title>Complete genome sequence of Paludibaculum fermentans P105T, a facultatively anaerobic acidobacterium capable of dissimilatory Fe(III) reduction.</title>
        <authorList>
            <person name="Dedysh S.N."/>
            <person name="Beletsky A.V."/>
            <person name="Kulichevskaya I.S."/>
            <person name="Mardanov A.V."/>
            <person name="Ravin N.V."/>
        </authorList>
    </citation>
    <scope>NUCLEOTIDE SEQUENCE [LARGE SCALE GENOMIC DNA]</scope>
    <source>
        <strain evidence="1 2">P105</strain>
    </source>
</reference>
<name>A0A7S7NX81_PALFE</name>
<protein>
    <submittedName>
        <fullName evidence="1">Uncharacterized protein</fullName>
    </submittedName>
</protein>
<sequence length="100" mass="11244">MLTDSPQKAQESGRASEDFVNYHYVLSDDEKFAIVEFSVQRPTKASLEKINAIAASKEPGVAVFEHGKSSRQAMEAEFRKYKKDFSFEEFAGFKVQGGKN</sequence>
<dbReference type="EMBL" id="CP063849">
    <property type="protein sequence ID" value="QOY91473.1"/>
    <property type="molecule type" value="Genomic_DNA"/>
</dbReference>
<accession>A0A7S7NX81</accession>
<evidence type="ECO:0000313" key="2">
    <source>
        <dbReference type="Proteomes" id="UP000593892"/>
    </source>
</evidence>
<dbReference type="KEGG" id="pfer:IRI77_16445"/>
<dbReference type="AlphaFoldDB" id="A0A7S7NX81"/>